<dbReference type="RefSeq" id="WP_111244196.1">
    <property type="nucleotide sequence ID" value="NZ_AP023358.1"/>
</dbReference>
<organism evidence="1 2">
    <name type="scientific">Micromonospora endophytica</name>
    <dbReference type="NCBI Taxonomy" id="515350"/>
    <lineage>
        <taxon>Bacteria</taxon>
        <taxon>Bacillati</taxon>
        <taxon>Actinomycetota</taxon>
        <taxon>Actinomycetes</taxon>
        <taxon>Micromonosporales</taxon>
        <taxon>Micromonosporaceae</taxon>
        <taxon>Micromonospora</taxon>
    </lineage>
</organism>
<comment type="caution">
    <text evidence="1">The sequence shown here is derived from an EMBL/GenBank/DDBJ whole genome shotgun (WGS) entry which is preliminary data.</text>
</comment>
<evidence type="ECO:0000313" key="2">
    <source>
        <dbReference type="Proteomes" id="UP000248627"/>
    </source>
</evidence>
<dbReference type="Proteomes" id="UP000248627">
    <property type="component" value="Unassembled WGS sequence"/>
</dbReference>
<dbReference type="AlphaFoldDB" id="A0A2W2DBJ4"/>
<gene>
    <name evidence="1" type="ORF">C1I93_16540</name>
</gene>
<reference evidence="1 2" key="1">
    <citation type="submission" date="2018-01" db="EMBL/GenBank/DDBJ databases">
        <title>Draft genome sequence of Jishengella endophytica.</title>
        <authorList>
            <person name="Sahin N."/>
            <person name="Ay H."/>
            <person name="Saygin H."/>
        </authorList>
    </citation>
    <scope>NUCLEOTIDE SEQUENCE [LARGE SCALE GENOMIC DNA]</scope>
    <source>
        <strain evidence="1 2">DSM 45430</strain>
    </source>
</reference>
<dbReference type="EMBL" id="POTX01000106">
    <property type="protein sequence ID" value="PZF94436.1"/>
    <property type="molecule type" value="Genomic_DNA"/>
</dbReference>
<protein>
    <submittedName>
        <fullName evidence="1">Uncharacterized protein</fullName>
    </submittedName>
</protein>
<sequence length="201" mass="22156">MSERALDAWPKAWTSVPKSTIDAFLKTQMSVPMSTVDAYLKAQASVPKSTIDAFLKTQMSVPMSTVDAYLKAQQNQIRFTLGKLDFRTALRAATTGLQSTAALVVDDALRDLERAVEDAEGQAGTEATTLLAVWSESLRDFRFWLLQPAVKWPAIGLISFLVAYWWVTLKTEHPDIADMVEVPFAAFAGLLLAMAANAQRK</sequence>
<accession>A0A2W2DBJ4</accession>
<evidence type="ECO:0000313" key="1">
    <source>
        <dbReference type="EMBL" id="PZF94436.1"/>
    </source>
</evidence>
<name>A0A2W2DBJ4_9ACTN</name>
<keyword evidence="2" id="KW-1185">Reference proteome</keyword>
<proteinExistence type="predicted"/>